<keyword evidence="1 4" id="KW-0808">Transferase</keyword>
<sequence>MSELVIGIRHAKPADADAIAGVFDTAWREAYLGVIPTVALERMIARRGPAWWRTAVGRGRPLVVLDAGRRIAGYASYGRCRDRALPAQGEIDELYLAPEYQGIGFGRRLFRAVRNDLADRGLHRIAVWALADNDRARGFYEGQGGRVIAETSERIGGVRLSKVAYFFN</sequence>
<evidence type="ECO:0000256" key="2">
    <source>
        <dbReference type="ARBA" id="ARBA00023315"/>
    </source>
</evidence>
<dbReference type="EMBL" id="VUOA01000022">
    <property type="protein sequence ID" value="KAA2236883.1"/>
    <property type="molecule type" value="Genomic_DNA"/>
</dbReference>
<protein>
    <submittedName>
        <fullName evidence="4">GNAT family N-acetyltransferase</fullName>
    </submittedName>
</protein>
<reference evidence="4 5" key="2">
    <citation type="submission" date="2019-09" db="EMBL/GenBank/DDBJ databases">
        <authorList>
            <person name="Jin C."/>
        </authorList>
    </citation>
    <scope>NUCLEOTIDE SEQUENCE [LARGE SCALE GENOMIC DNA]</scope>
    <source>
        <strain evidence="4 5">BN140002</strain>
    </source>
</reference>
<dbReference type="Proteomes" id="UP000323142">
    <property type="component" value="Unassembled WGS sequence"/>
</dbReference>
<dbReference type="SUPFAM" id="SSF55729">
    <property type="entry name" value="Acyl-CoA N-acyltransferases (Nat)"/>
    <property type="match status" value="1"/>
</dbReference>
<dbReference type="Pfam" id="PF00583">
    <property type="entry name" value="Acetyltransf_1"/>
    <property type="match status" value="1"/>
</dbReference>
<feature type="domain" description="N-acetyltransferase" evidence="3">
    <location>
        <begin position="6"/>
        <end position="165"/>
    </location>
</feature>
<evidence type="ECO:0000259" key="3">
    <source>
        <dbReference type="PROSITE" id="PS51186"/>
    </source>
</evidence>
<dbReference type="GO" id="GO:0016747">
    <property type="term" value="F:acyltransferase activity, transferring groups other than amino-acyl groups"/>
    <property type="evidence" value="ECO:0007669"/>
    <property type="project" value="InterPro"/>
</dbReference>
<dbReference type="AlphaFoldDB" id="A0A5B2VBL4"/>
<dbReference type="RefSeq" id="WP_149818123.1">
    <property type="nucleotide sequence ID" value="NZ_VUOA01000022.1"/>
</dbReference>
<keyword evidence="5" id="KW-1185">Reference proteome</keyword>
<dbReference type="PROSITE" id="PS51186">
    <property type="entry name" value="GNAT"/>
    <property type="match status" value="1"/>
</dbReference>
<dbReference type="InterPro" id="IPR016181">
    <property type="entry name" value="Acyl_CoA_acyltransferase"/>
</dbReference>
<dbReference type="InterPro" id="IPR050832">
    <property type="entry name" value="Bact_Acetyltransf"/>
</dbReference>
<proteinExistence type="predicted"/>
<dbReference type="Gene3D" id="3.40.630.30">
    <property type="match status" value="1"/>
</dbReference>
<dbReference type="OrthoDB" id="9799154at2"/>
<dbReference type="CDD" id="cd04301">
    <property type="entry name" value="NAT_SF"/>
    <property type="match status" value="1"/>
</dbReference>
<keyword evidence="2" id="KW-0012">Acyltransferase</keyword>
<evidence type="ECO:0000256" key="1">
    <source>
        <dbReference type="ARBA" id="ARBA00022679"/>
    </source>
</evidence>
<evidence type="ECO:0000313" key="5">
    <source>
        <dbReference type="Proteomes" id="UP000323142"/>
    </source>
</evidence>
<gene>
    <name evidence="4" type="ORF">F0L46_12905</name>
</gene>
<reference evidence="4 5" key="1">
    <citation type="submission" date="2019-09" db="EMBL/GenBank/DDBJ databases">
        <title>Salinarimonas rosea gen. nov., sp. nov., a new member of the a-2 subgroup of the Proteobacteria.</title>
        <authorList>
            <person name="Liu J."/>
        </authorList>
    </citation>
    <scope>NUCLEOTIDE SEQUENCE [LARGE SCALE GENOMIC DNA]</scope>
    <source>
        <strain evidence="4 5">BN140002</strain>
    </source>
</reference>
<organism evidence="4 5">
    <name type="scientific">Salinarimonas soli</name>
    <dbReference type="NCBI Taxonomy" id="1638099"/>
    <lineage>
        <taxon>Bacteria</taxon>
        <taxon>Pseudomonadati</taxon>
        <taxon>Pseudomonadota</taxon>
        <taxon>Alphaproteobacteria</taxon>
        <taxon>Hyphomicrobiales</taxon>
        <taxon>Salinarimonadaceae</taxon>
        <taxon>Salinarimonas</taxon>
    </lineage>
</organism>
<comment type="caution">
    <text evidence="4">The sequence shown here is derived from an EMBL/GenBank/DDBJ whole genome shotgun (WGS) entry which is preliminary data.</text>
</comment>
<name>A0A5B2VBL4_9HYPH</name>
<dbReference type="PANTHER" id="PTHR43877">
    <property type="entry name" value="AMINOALKYLPHOSPHONATE N-ACETYLTRANSFERASE-RELATED-RELATED"/>
    <property type="match status" value="1"/>
</dbReference>
<evidence type="ECO:0000313" key="4">
    <source>
        <dbReference type="EMBL" id="KAA2236883.1"/>
    </source>
</evidence>
<dbReference type="InterPro" id="IPR000182">
    <property type="entry name" value="GNAT_dom"/>
</dbReference>
<accession>A0A5B2VBL4</accession>